<proteinExistence type="predicted"/>
<evidence type="ECO:0000313" key="3">
    <source>
        <dbReference type="WBParaSite" id="Hba_00474"/>
    </source>
</evidence>
<organism evidence="2 3">
    <name type="scientific">Heterorhabditis bacteriophora</name>
    <name type="common">Entomopathogenic nematode worm</name>
    <dbReference type="NCBI Taxonomy" id="37862"/>
    <lineage>
        <taxon>Eukaryota</taxon>
        <taxon>Metazoa</taxon>
        <taxon>Ecdysozoa</taxon>
        <taxon>Nematoda</taxon>
        <taxon>Chromadorea</taxon>
        <taxon>Rhabditida</taxon>
        <taxon>Rhabditina</taxon>
        <taxon>Rhabditomorpha</taxon>
        <taxon>Strongyloidea</taxon>
        <taxon>Heterorhabditidae</taxon>
        <taxon>Heterorhabditis</taxon>
    </lineage>
</organism>
<reference evidence="3" key="1">
    <citation type="submission" date="2016-11" db="UniProtKB">
        <authorList>
            <consortium name="WormBaseParasite"/>
        </authorList>
    </citation>
    <scope>IDENTIFICATION</scope>
</reference>
<evidence type="ECO:0000313" key="2">
    <source>
        <dbReference type="Proteomes" id="UP000095283"/>
    </source>
</evidence>
<keyword evidence="1" id="KW-0812">Transmembrane</keyword>
<sequence length="43" mass="5044">MDIKLIVLFVPNMANSQVNRAKIFYLMYSIPTPMYNLATIFFN</sequence>
<evidence type="ECO:0000256" key="1">
    <source>
        <dbReference type="SAM" id="Phobius"/>
    </source>
</evidence>
<feature type="transmembrane region" description="Helical" evidence="1">
    <location>
        <begin position="23"/>
        <end position="42"/>
    </location>
</feature>
<keyword evidence="2" id="KW-1185">Reference proteome</keyword>
<name>A0A1I7W755_HETBA</name>
<dbReference type="AlphaFoldDB" id="A0A1I7W755"/>
<dbReference type="Proteomes" id="UP000095283">
    <property type="component" value="Unplaced"/>
</dbReference>
<accession>A0A1I7W755</accession>
<keyword evidence="1" id="KW-0472">Membrane</keyword>
<dbReference type="WBParaSite" id="Hba_00474">
    <property type="protein sequence ID" value="Hba_00474"/>
    <property type="gene ID" value="Hba_00474"/>
</dbReference>
<keyword evidence="1" id="KW-1133">Transmembrane helix</keyword>
<protein>
    <submittedName>
        <fullName evidence="3">G_PROTEIN_RECEP_F1_2 domain-containing protein</fullName>
    </submittedName>
</protein>